<gene>
    <name evidence="8" type="ORF">WN72_14055</name>
</gene>
<dbReference type="InterPro" id="IPR013563">
    <property type="entry name" value="Oligopep_ABC_C"/>
</dbReference>
<dbReference type="KEGG" id="barh:WN72_14055"/>
<comment type="similarity">
    <text evidence="2">Belongs to the ABC transporter superfamily.</text>
</comment>
<dbReference type="Pfam" id="PF00005">
    <property type="entry name" value="ABC_tran"/>
    <property type="match status" value="1"/>
</dbReference>
<organism evidence="8 9">
    <name type="scientific">Bradyrhizobium arachidis</name>
    <dbReference type="NCBI Taxonomy" id="858423"/>
    <lineage>
        <taxon>Bacteria</taxon>
        <taxon>Pseudomonadati</taxon>
        <taxon>Pseudomonadota</taxon>
        <taxon>Alphaproteobacteria</taxon>
        <taxon>Hyphomicrobiales</taxon>
        <taxon>Nitrobacteraceae</taxon>
        <taxon>Bradyrhizobium</taxon>
    </lineage>
</organism>
<dbReference type="Gene3D" id="3.40.50.300">
    <property type="entry name" value="P-loop containing nucleotide triphosphate hydrolases"/>
    <property type="match status" value="1"/>
</dbReference>
<keyword evidence="4" id="KW-0547">Nucleotide-binding</keyword>
<dbReference type="PANTHER" id="PTHR43776">
    <property type="entry name" value="TRANSPORT ATP-BINDING PROTEIN"/>
    <property type="match status" value="1"/>
</dbReference>
<dbReference type="PROSITE" id="PS00211">
    <property type="entry name" value="ABC_TRANSPORTER_1"/>
    <property type="match status" value="1"/>
</dbReference>
<dbReference type="EMBL" id="CP030050">
    <property type="protein sequence ID" value="QOZ67308.1"/>
    <property type="molecule type" value="Genomic_DNA"/>
</dbReference>
<dbReference type="PROSITE" id="PS50893">
    <property type="entry name" value="ABC_TRANSPORTER_2"/>
    <property type="match status" value="1"/>
</dbReference>
<evidence type="ECO:0000256" key="1">
    <source>
        <dbReference type="ARBA" id="ARBA00004417"/>
    </source>
</evidence>
<evidence type="ECO:0000256" key="5">
    <source>
        <dbReference type="ARBA" id="ARBA00022840"/>
    </source>
</evidence>
<sequence>MSPVLQKSPTRATDLLAIEHLSVAFATPRGRLQAVNDVSLTVAPGETLALVGESGCGKSTLGRAIMGIVPPSSGAVKLEGVDLVPLRRSARLPYRRAVQMIFQDPFGSLNPRQRVGDIIADPLRVHRFGDRKAIRARVLELLDLVGLPAAAAARYPHEFSGGQRQRIGIARALAPRPDLIICDEPVSALDVSIQAQILNLLADLRDELGVSYLFISHDLAVVEFLADRVAVMYLGRIVEVAPRGDLFARPAHPYTRALLDAVPRIETRKASPEPRPVQGDVPSPYALPAGCAFQARCPLARERCRGETPALETVATGHAVACFFP</sequence>
<dbReference type="InterPro" id="IPR050319">
    <property type="entry name" value="ABC_transp_ATP-bind"/>
</dbReference>
<dbReference type="AlphaFoldDB" id="A0AAE7NPU3"/>
<dbReference type="CDD" id="cd03257">
    <property type="entry name" value="ABC_NikE_OppD_transporters"/>
    <property type="match status" value="1"/>
</dbReference>
<proteinExistence type="inferred from homology"/>
<feature type="domain" description="ABC transporter" evidence="7">
    <location>
        <begin position="18"/>
        <end position="259"/>
    </location>
</feature>
<dbReference type="GO" id="GO:0015833">
    <property type="term" value="P:peptide transport"/>
    <property type="evidence" value="ECO:0007669"/>
    <property type="project" value="InterPro"/>
</dbReference>
<dbReference type="GO" id="GO:0016887">
    <property type="term" value="F:ATP hydrolysis activity"/>
    <property type="evidence" value="ECO:0007669"/>
    <property type="project" value="InterPro"/>
</dbReference>
<dbReference type="InterPro" id="IPR027417">
    <property type="entry name" value="P-loop_NTPase"/>
</dbReference>
<evidence type="ECO:0000256" key="2">
    <source>
        <dbReference type="ARBA" id="ARBA00005417"/>
    </source>
</evidence>
<dbReference type="PANTHER" id="PTHR43776:SF7">
    <property type="entry name" value="D,D-DIPEPTIDE TRANSPORT ATP-BINDING PROTEIN DDPF-RELATED"/>
    <property type="match status" value="1"/>
</dbReference>
<dbReference type="FunFam" id="3.40.50.300:FF:000016">
    <property type="entry name" value="Oligopeptide ABC transporter ATP-binding component"/>
    <property type="match status" value="1"/>
</dbReference>
<dbReference type="GO" id="GO:0005524">
    <property type="term" value="F:ATP binding"/>
    <property type="evidence" value="ECO:0007669"/>
    <property type="project" value="UniProtKB-KW"/>
</dbReference>
<evidence type="ECO:0000313" key="8">
    <source>
        <dbReference type="EMBL" id="QOZ67308.1"/>
    </source>
</evidence>
<dbReference type="SMART" id="SM00382">
    <property type="entry name" value="AAA"/>
    <property type="match status" value="1"/>
</dbReference>
<keyword evidence="3" id="KW-0813">Transport</keyword>
<evidence type="ECO:0000259" key="7">
    <source>
        <dbReference type="PROSITE" id="PS50893"/>
    </source>
</evidence>
<dbReference type="Proteomes" id="UP000594015">
    <property type="component" value="Chromosome"/>
</dbReference>
<dbReference type="GO" id="GO:0055085">
    <property type="term" value="P:transmembrane transport"/>
    <property type="evidence" value="ECO:0007669"/>
    <property type="project" value="UniProtKB-ARBA"/>
</dbReference>
<evidence type="ECO:0000256" key="4">
    <source>
        <dbReference type="ARBA" id="ARBA00022741"/>
    </source>
</evidence>
<dbReference type="SUPFAM" id="SSF52540">
    <property type="entry name" value="P-loop containing nucleoside triphosphate hydrolases"/>
    <property type="match status" value="1"/>
</dbReference>
<accession>A0AAE7NPU3</accession>
<evidence type="ECO:0000313" key="9">
    <source>
        <dbReference type="Proteomes" id="UP000594015"/>
    </source>
</evidence>
<keyword evidence="5 8" id="KW-0067">ATP-binding</keyword>
<dbReference type="GO" id="GO:0005886">
    <property type="term" value="C:plasma membrane"/>
    <property type="evidence" value="ECO:0007669"/>
    <property type="project" value="UniProtKB-SubCell"/>
</dbReference>
<name>A0AAE7NPU3_9BRAD</name>
<dbReference type="InterPro" id="IPR017871">
    <property type="entry name" value="ABC_transporter-like_CS"/>
</dbReference>
<dbReference type="Pfam" id="PF08352">
    <property type="entry name" value="oligo_HPY"/>
    <property type="match status" value="1"/>
</dbReference>
<comment type="function">
    <text evidence="6">Involved in beta-(1--&gt;2)glucan export. Transmembrane domains (TMD) form a pore in the inner membrane and the ATP-binding domain (NBD) is responsible for energy generation.</text>
</comment>
<dbReference type="InterPro" id="IPR003439">
    <property type="entry name" value="ABC_transporter-like_ATP-bd"/>
</dbReference>
<dbReference type="NCBIfam" id="TIGR01727">
    <property type="entry name" value="oligo_HPY"/>
    <property type="match status" value="1"/>
</dbReference>
<comment type="subcellular location">
    <subcellularLocation>
        <location evidence="1">Cell inner membrane</location>
        <topology evidence="1">Peripheral membrane protein</topology>
    </subcellularLocation>
</comment>
<dbReference type="InterPro" id="IPR003593">
    <property type="entry name" value="AAA+_ATPase"/>
</dbReference>
<evidence type="ECO:0000256" key="3">
    <source>
        <dbReference type="ARBA" id="ARBA00022448"/>
    </source>
</evidence>
<evidence type="ECO:0000256" key="6">
    <source>
        <dbReference type="ARBA" id="ARBA00024722"/>
    </source>
</evidence>
<dbReference type="RefSeq" id="WP_092214412.1">
    <property type="nucleotide sequence ID" value="NZ_CP030050.1"/>
</dbReference>
<reference evidence="8 9" key="1">
    <citation type="submission" date="2018-06" db="EMBL/GenBank/DDBJ databases">
        <title>Comparative genomics of Bradyrhizobium nodulating Arachidis hypogaea.</title>
        <authorList>
            <person name="Li Y."/>
        </authorList>
    </citation>
    <scope>NUCLEOTIDE SEQUENCE [LARGE SCALE GENOMIC DNA]</scope>
    <source>
        <strain evidence="8 9">CCBAU 051107</strain>
    </source>
</reference>
<protein>
    <submittedName>
        <fullName evidence="8">ABC transporter ATP-binding protein</fullName>
    </submittedName>
</protein>